<dbReference type="RefSeq" id="XP_024666532.1">
    <property type="nucleotide sequence ID" value="XM_024810764.1"/>
</dbReference>
<dbReference type="InterPro" id="IPR036395">
    <property type="entry name" value="Cu_fist_DNA-bd_dom_sf"/>
</dbReference>
<dbReference type="Pfam" id="PF00649">
    <property type="entry name" value="Copper-fist"/>
    <property type="match status" value="1"/>
</dbReference>
<dbReference type="Proteomes" id="UP000238350">
    <property type="component" value="Unassembled WGS sequence"/>
</dbReference>
<dbReference type="SMART" id="SM01090">
    <property type="entry name" value="Copper-fist"/>
    <property type="match status" value="1"/>
</dbReference>
<dbReference type="GO" id="GO:0045944">
    <property type="term" value="P:positive regulation of transcription by RNA polymerase II"/>
    <property type="evidence" value="ECO:0007669"/>
    <property type="project" value="TreeGrafter"/>
</dbReference>
<evidence type="ECO:0000256" key="1">
    <source>
        <dbReference type="ARBA" id="ARBA00004123"/>
    </source>
</evidence>
<evidence type="ECO:0000313" key="11">
    <source>
        <dbReference type="Proteomes" id="UP000238350"/>
    </source>
</evidence>
<dbReference type="GO" id="GO:0005507">
    <property type="term" value="F:copper ion binding"/>
    <property type="evidence" value="ECO:0007669"/>
    <property type="project" value="InterPro"/>
</dbReference>
<keyword evidence="3" id="KW-0862">Zinc</keyword>
<feature type="region of interest" description="Disordered" evidence="8">
    <location>
        <begin position="137"/>
        <end position="157"/>
    </location>
</feature>
<evidence type="ECO:0000259" key="9">
    <source>
        <dbReference type="PROSITE" id="PS50073"/>
    </source>
</evidence>
<keyword evidence="4" id="KW-0186">Copper</keyword>
<feature type="domain" description="Copper-fist" evidence="9">
    <location>
        <begin position="1"/>
        <end position="40"/>
    </location>
</feature>
<dbReference type="InterPro" id="IPR051763">
    <property type="entry name" value="Copper_Homeo_Regul"/>
</dbReference>
<dbReference type="GO" id="GO:0006878">
    <property type="term" value="P:intracellular copper ion homeostasis"/>
    <property type="evidence" value="ECO:0007669"/>
    <property type="project" value="TreeGrafter"/>
</dbReference>
<dbReference type="InterPro" id="IPR001083">
    <property type="entry name" value="Cu_fist_DNA-bd_dom"/>
</dbReference>
<keyword evidence="6" id="KW-0804">Transcription</keyword>
<dbReference type="GO" id="GO:0006879">
    <property type="term" value="P:intracellular iron ion homeostasis"/>
    <property type="evidence" value="ECO:0007669"/>
    <property type="project" value="TreeGrafter"/>
</dbReference>
<dbReference type="Gene3D" id="3.90.430.10">
    <property type="entry name" value="Copper fist DNA-binding domain"/>
    <property type="match status" value="1"/>
</dbReference>
<dbReference type="SUPFAM" id="SSF57879">
    <property type="entry name" value="Zinc domain conserved in yeast copper-regulated transcription factors"/>
    <property type="match status" value="1"/>
</dbReference>
<comment type="subcellular location">
    <subcellularLocation>
        <location evidence="1">Nucleus</location>
    </subcellularLocation>
</comment>
<gene>
    <name evidence="10" type="ORF">B9G98_04207</name>
</gene>
<evidence type="ECO:0000256" key="7">
    <source>
        <dbReference type="ARBA" id="ARBA00023242"/>
    </source>
</evidence>
<dbReference type="EMBL" id="NDIQ01000022">
    <property type="protein sequence ID" value="PRT56587.1"/>
    <property type="molecule type" value="Genomic_DNA"/>
</dbReference>
<evidence type="ECO:0000256" key="4">
    <source>
        <dbReference type="ARBA" id="ARBA00023008"/>
    </source>
</evidence>
<keyword evidence="7" id="KW-0539">Nucleus</keyword>
<dbReference type="PRINTS" id="PR00617">
    <property type="entry name" value="COPPERFIST"/>
</dbReference>
<name>A0A2T0FNN1_9ASCO</name>
<dbReference type="FunFam" id="3.90.430.10:FF:000001">
    <property type="entry name" value="Copper fist DNA-binding protein"/>
    <property type="match status" value="1"/>
</dbReference>
<dbReference type="GO" id="GO:0000978">
    <property type="term" value="F:RNA polymerase II cis-regulatory region sequence-specific DNA binding"/>
    <property type="evidence" value="ECO:0007669"/>
    <property type="project" value="TreeGrafter"/>
</dbReference>
<dbReference type="PROSITE" id="PS50073">
    <property type="entry name" value="COPPER_FIST_2"/>
    <property type="match status" value="1"/>
</dbReference>
<proteinExistence type="predicted"/>
<protein>
    <submittedName>
        <fullName evidence="10">Copper resistance protein CRF1</fullName>
    </submittedName>
</protein>
<keyword evidence="11" id="KW-1185">Reference proteome</keyword>
<dbReference type="PANTHER" id="PTHR28088">
    <property type="entry name" value="TRANSCRIPTIONAL ACTIVATOR HAA1-RELATED"/>
    <property type="match status" value="1"/>
</dbReference>
<keyword evidence="2" id="KW-0479">Metal-binding</keyword>
<evidence type="ECO:0000256" key="5">
    <source>
        <dbReference type="ARBA" id="ARBA00023015"/>
    </source>
</evidence>
<dbReference type="OrthoDB" id="5600085at2759"/>
<feature type="region of interest" description="Disordered" evidence="8">
    <location>
        <begin position="187"/>
        <end position="207"/>
    </location>
</feature>
<keyword evidence="5" id="KW-0805">Transcription regulation</keyword>
<dbReference type="GeneID" id="36517955"/>
<dbReference type="GO" id="GO:0005634">
    <property type="term" value="C:nucleus"/>
    <property type="evidence" value="ECO:0007669"/>
    <property type="project" value="UniProtKB-SubCell"/>
</dbReference>
<comment type="caution">
    <text evidence="10">The sequence shown here is derived from an EMBL/GenBank/DDBJ whole genome shotgun (WGS) entry which is preliminary data.</text>
</comment>
<dbReference type="SMART" id="SM00412">
    <property type="entry name" value="Cu_FIST"/>
    <property type="match status" value="1"/>
</dbReference>
<dbReference type="GO" id="GO:0000981">
    <property type="term" value="F:DNA-binding transcription factor activity, RNA polymerase II-specific"/>
    <property type="evidence" value="ECO:0007669"/>
    <property type="project" value="TreeGrafter"/>
</dbReference>
<evidence type="ECO:0000256" key="3">
    <source>
        <dbReference type="ARBA" id="ARBA00022833"/>
    </source>
</evidence>
<reference evidence="10 11" key="1">
    <citation type="submission" date="2017-04" db="EMBL/GenBank/DDBJ databases">
        <title>Genome sequencing of [Candida] sorbophila.</title>
        <authorList>
            <person name="Ahn J.O."/>
        </authorList>
    </citation>
    <scope>NUCLEOTIDE SEQUENCE [LARGE SCALE GENOMIC DNA]</scope>
    <source>
        <strain evidence="10 11">DS02</strain>
    </source>
</reference>
<evidence type="ECO:0000256" key="6">
    <source>
        <dbReference type="ARBA" id="ARBA00023163"/>
    </source>
</evidence>
<evidence type="ECO:0000256" key="8">
    <source>
        <dbReference type="SAM" id="MobiDB-lite"/>
    </source>
</evidence>
<dbReference type="AlphaFoldDB" id="A0A2T0FNN1"/>
<dbReference type="STRING" id="45607.A0A2T0FNN1"/>
<evidence type="ECO:0000256" key="2">
    <source>
        <dbReference type="ARBA" id="ARBA00022723"/>
    </source>
</evidence>
<dbReference type="PANTHER" id="PTHR28088:SF7">
    <property type="entry name" value="METAL-BINDING ACTIVATOR 1"/>
    <property type="match status" value="1"/>
</dbReference>
<evidence type="ECO:0000313" key="10">
    <source>
        <dbReference type="EMBL" id="PRT56587.1"/>
    </source>
</evidence>
<organism evidence="10 11">
    <name type="scientific">Wickerhamiella sorbophila</name>
    <dbReference type="NCBI Taxonomy" id="45607"/>
    <lineage>
        <taxon>Eukaryota</taxon>
        <taxon>Fungi</taxon>
        <taxon>Dikarya</taxon>
        <taxon>Ascomycota</taxon>
        <taxon>Saccharomycotina</taxon>
        <taxon>Dipodascomycetes</taxon>
        <taxon>Dipodascales</taxon>
        <taxon>Trichomonascaceae</taxon>
        <taxon>Wickerhamiella</taxon>
    </lineage>
</organism>
<sequence length="264" mass="29652">MIVIDGTKYSCQRCIRGHRVSGCDHYDEELFIIKRKGRPSSMCMYCRRTRQARNNKIKCVCAGPSESCASLTCKNADNSKGCTCAQNNSQQMQTIPASCARALIASGKLDNRASNNFRSYPSQNEATQRTLAYDERSTTYPNTDPYAPLSPPESMCSDNSDIRSVDSNMNSPRISDSVLENMGMNSLSSSNDVPLRRSIQPSTPSSFKTSVYPGYDTQFELYTLPQRFTFEERFQEPIVNFEDDAFGFPQGSSSFSRMSYLYSH</sequence>
<accession>A0A2T0FNN1</accession>